<organism evidence="2">
    <name type="scientific">Symploca sp. SIO1C4</name>
    <dbReference type="NCBI Taxonomy" id="2607765"/>
    <lineage>
        <taxon>Bacteria</taxon>
        <taxon>Bacillati</taxon>
        <taxon>Cyanobacteriota</taxon>
        <taxon>Cyanophyceae</taxon>
        <taxon>Coleofasciculales</taxon>
        <taxon>Coleofasciculaceae</taxon>
        <taxon>Symploca</taxon>
    </lineage>
</organism>
<evidence type="ECO:0000259" key="1">
    <source>
        <dbReference type="Pfam" id="PF05685"/>
    </source>
</evidence>
<keyword evidence="2" id="KW-0378">Hydrolase</keyword>
<gene>
    <name evidence="2" type="ORF">F6J89_25385</name>
</gene>
<dbReference type="InterPro" id="IPR011335">
    <property type="entry name" value="Restrct_endonuc-II-like"/>
</dbReference>
<dbReference type="AlphaFoldDB" id="A0A6B3NGS2"/>
<dbReference type="CDD" id="cd06260">
    <property type="entry name" value="DUF820-like"/>
    <property type="match status" value="1"/>
</dbReference>
<dbReference type="GO" id="GO:0004519">
    <property type="term" value="F:endonuclease activity"/>
    <property type="evidence" value="ECO:0007669"/>
    <property type="project" value="UniProtKB-KW"/>
</dbReference>
<dbReference type="SUPFAM" id="SSF52980">
    <property type="entry name" value="Restriction endonuclease-like"/>
    <property type="match status" value="1"/>
</dbReference>
<dbReference type="Gene3D" id="3.90.1570.10">
    <property type="entry name" value="tt1808, chain A"/>
    <property type="match status" value="1"/>
</dbReference>
<dbReference type="InterPro" id="IPR008538">
    <property type="entry name" value="Uma2"/>
</dbReference>
<evidence type="ECO:0000313" key="2">
    <source>
        <dbReference type="EMBL" id="NER30860.1"/>
    </source>
</evidence>
<accession>A0A6B3NGS2</accession>
<keyword evidence="2" id="KW-0540">Nuclease</keyword>
<protein>
    <submittedName>
        <fullName evidence="2">Uma2 family endonuclease</fullName>
    </submittedName>
</protein>
<comment type="caution">
    <text evidence="2">The sequence shown here is derived from an EMBL/GenBank/DDBJ whole genome shotgun (WGS) entry which is preliminary data.</text>
</comment>
<dbReference type="PANTHER" id="PTHR34107:SF2">
    <property type="entry name" value="SLL0888 PROTEIN"/>
    <property type="match status" value="1"/>
</dbReference>
<proteinExistence type="predicted"/>
<dbReference type="PANTHER" id="PTHR34107">
    <property type="entry name" value="SLL0198 PROTEIN-RELATED"/>
    <property type="match status" value="1"/>
</dbReference>
<feature type="domain" description="Putative restriction endonuclease" evidence="1">
    <location>
        <begin position="12"/>
        <end position="194"/>
    </location>
</feature>
<sequence length="202" mass="22996">MIQAIHKQVTFDEFIARYPIDGRYELIDGQIIEIQPTGKHEEVTEFLSRQLILEAAREQLPYRFPSHAIVKAPSWETDFLPDVLIANPSCLKNEPLWEKAATITSGKSILLVVEVVGTNWAIDYARKLEDYEAMGIPEYWIVDYLGLGGRRYIGIPKHPTVLVCQLIDSEYQVKLFRKGNVISSTTFPSLNLTVDQIFRAGD</sequence>
<dbReference type="EMBL" id="JAAHFQ010000659">
    <property type="protein sequence ID" value="NER30860.1"/>
    <property type="molecule type" value="Genomic_DNA"/>
</dbReference>
<name>A0A6B3NGS2_9CYAN</name>
<dbReference type="Pfam" id="PF05685">
    <property type="entry name" value="Uma2"/>
    <property type="match status" value="1"/>
</dbReference>
<dbReference type="InterPro" id="IPR012296">
    <property type="entry name" value="Nuclease_put_TT1808"/>
</dbReference>
<reference evidence="2" key="1">
    <citation type="submission" date="2019-11" db="EMBL/GenBank/DDBJ databases">
        <title>Genomic insights into an expanded diversity of filamentous marine cyanobacteria reveals the extraordinary biosynthetic potential of Moorea and Okeania.</title>
        <authorList>
            <person name="Ferreira Leao T."/>
            <person name="Wang M."/>
            <person name="Moss N."/>
            <person name="Da Silva R."/>
            <person name="Sanders J."/>
            <person name="Nurk S."/>
            <person name="Gurevich A."/>
            <person name="Humphrey G."/>
            <person name="Reher R."/>
            <person name="Zhu Q."/>
            <person name="Belda-Ferre P."/>
            <person name="Glukhov E."/>
            <person name="Rex R."/>
            <person name="Dorrestein P.C."/>
            <person name="Knight R."/>
            <person name="Pevzner P."/>
            <person name="Gerwick W.H."/>
            <person name="Gerwick L."/>
        </authorList>
    </citation>
    <scope>NUCLEOTIDE SEQUENCE</scope>
    <source>
        <strain evidence="2">SIO1C4</strain>
    </source>
</reference>
<keyword evidence="2" id="KW-0255">Endonuclease</keyword>